<accession>A0A645GXD2</accession>
<comment type="caution">
    <text evidence="2">The sequence shown here is derived from an EMBL/GenBank/DDBJ whole genome shotgun (WGS) entry which is preliminary data.</text>
</comment>
<feature type="region of interest" description="Disordered" evidence="1">
    <location>
        <begin position="1"/>
        <end position="39"/>
    </location>
</feature>
<gene>
    <name evidence="2" type="ORF">SDC9_178163</name>
</gene>
<protein>
    <submittedName>
        <fullName evidence="2">Uncharacterized protein</fullName>
    </submittedName>
</protein>
<name>A0A645GXD2_9ZZZZ</name>
<evidence type="ECO:0000256" key="1">
    <source>
        <dbReference type="SAM" id="MobiDB-lite"/>
    </source>
</evidence>
<organism evidence="2">
    <name type="scientific">bioreactor metagenome</name>
    <dbReference type="NCBI Taxonomy" id="1076179"/>
    <lineage>
        <taxon>unclassified sequences</taxon>
        <taxon>metagenomes</taxon>
        <taxon>ecological metagenomes</taxon>
    </lineage>
</organism>
<proteinExistence type="predicted"/>
<dbReference type="EMBL" id="VSSQ01081907">
    <property type="protein sequence ID" value="MPN30692.1"/>
    <property type="molecule type" value="Genomic_DNA"/>
</dbReference>
<evidence type="ECO:0000313" key="2">
    <source>
        <dbReference type="EMBL" id="MPN30692.1"/>
    </source>
</evidence>
<feature type="region of interest" description="Disordered" evidence="1">
    <location>
        <begin position="82"/>
        <end position="103"/>
    </location>
</feature>
<reference evidence="2" key="1">
    <citation type="submission" date="2019-08" db="EMBL/GenBank/DDBJ databases">
        <authorList>
            <person name="Kucharzyk K."/>
            <person name="Murdoch R.W."/>
            <person name="Higgins S."/>
            <person name="Loffler F."/>
        </authorList>
    </citation>
    <scope>NUCLEOTIDE SEQUENCE</scope>
</reference>
<sequence length="126" mass="13885">MIRNDLEANKLFSGHSRNRADHRRRETAQHFPAAAELSAEDARRGAWRTAFHKGRPLHGHNKSRAAFPGTRVAASGHVRAHYASDAGHRRRAPSGNTAHRLDNIGEQPYPAAAHSEVFAAVSERAL</sequence>
<dbReference type="AlphaFoldDB" id="A0A645GXD2"/>